<gene>
    <name evidence="3" type="ORF">BJ988_001649</name>
</gene>
<keyword evidence="4" id="KW-1185">Reference proteome</keyword>
<organism evidence="3 4">
    <name type="scientific">Nocardioides panzhihuensis</name>
    <dbReference type="NCBI Taxonomy" id="860243"/>
    <lineage>
        <taxon>Bacteria</taxon>
        <taxon>Bacillati</taxon>
        <taxon>Actinomycetota</taxon>
        <taxon>Actinomycetes</taxon>
        <taxon>Propionibacteriales</taxon>
        <taxon>Nocardioidaceae</taxon>
        <taxon>Nocardioides</taxon>
    </lineage>
</organism>
<dbReference type="GO" id="GO:0016811">
    <property type="term" value="F:hydrolase activity, acting on carbon-nitrogen (but not peptide) bonds, in linear amides"/>
    <property type="evidence" value="ECO:0007669"/>
    <property type="project" value="UniProtKB-ARBA"/>
</dbReference>
<dbReference type="InterPro" id="IPR003010">
    <property type="entry name" value="C-N_Hydrolase"/>
</dbReference>
<protein>
    <submittedName>
        <fullName evidence="3">Putative amidohydrolase</fullName>
    </submittedName>
</protein>
<reference evidence="3 4" key="1">
    <citation type="submission" date="2020-07" db="EMBL/GenBank/DDBJ databases">
        <title>Sequencing the genomes of 1000 actinobacteria strains.</title>
        <authorList>
            <person name="Klenk H.-P."/>
        </authorList>
    </citation>
    <scope>NUCLEOTIDE SEQUENCE [LARGE SCALE GENOMIC DNA]</scope>
    <source>
        <strain evidence="3 4">DSM 26487</strain>
    </source>
</reference>
<dbReference type="Pfam" id="PF00795">
    <property type="entry name" value="CN_hydrolase"/>
    <property type="match status" value="1"/>
</dbReference>
<dbReference type="PROSITE" id="PS50263">
    <property type="entry name" value="CN_HYDROLASE"/>
    <property type="match status" value="1"/>
</dbReference>
<proteinExistence type="predicted"/>
<sequence length="283" mass="31076">MSHLGASRGDAKSTLRIRVLQTDPQLGDVTGNLERLESQIAECRDVDLVVTPELATHGYHLGDLPDSAPLSRHDARLARLGSHGPTVVVGFVEQNLHLVHNAAAVLGPETLGVQRKLYLPTYWRWEERKHFTPGTELERHDVAGVRLSVIICNDLWQPVVPWLAVHAGAEVLVVPVNSVVSAVGSDTAKVWETILLHAALTLQCYVVFVNRVGTESGSTFWGGSRVISPEGEVLEQLDDEPGEFTVDLDLERLRRLRREWPLLSESRAEFVTSAAGNLAKGIS</sequence>
<evidence type="ECO:0000259" key="2">
    <source>
        <dbReference type="PROSITE" id="PS50263"/>
    </source>
</evidence>
<evidence type="ECO:0000313" key="4">
    <source>
        <dbReference type="Proteomes" id="UP000564496"/>
    </source>
</evidence>
<dbReference type="RefSeq" id="WP_218860681.1">
    <property type="nucleotide sequence ID" value="NZ_JACBZR010000001.1"/>
</dbReference>
<evidence type="ECO:0000256" key="1">
    <source>
        <dbReference type="ARBA" id="ARBA00022801"/>
    </source>
</evidence>
<dbReference type="InterPro" id="IPR036526">
    <property type="entry name" value="C-N_Hydrolase_sf"/>
</dbReference>
<dbReference type="Gene3D" id="3.60.110.10">
    <property type="entry name" value="Carbon-nitrogen hydrolase"/>
    <property type="match status" value="1"/>
</dbReference>
<dbReference type="EMBL" id="JACBZR010000001">
    <property type="protein sequence ID" value="NYI77001.1"/>
    <property type="molecule type" value="Genomic_DNA"/>
</dbReference>
<dbReference type="Proteomes" id="UP000564496">
    <property type="component" value="Unassembled WGS sequence"/>
</dbReference>
<dbReference type="InterPro" id="IPR050345">
    <property type="entry name" value="Aliph_Amidase/BUP"/>
</dbReference>
<name>A0A7Z0IRK6_9ACTN</name>
<accession>A0A7Z0IRK6</accession>
<dbReference type="PANTHER" id="PTHR43674">
    <property type="entry name" value="NITRILASE C965.09-RELATED"/>
    <property type="match status" value="1"/>
</dbReference>
<feature type="domain" description="CN hydrolase" evidence="2">
    <location>
        <begin position="15"/>
        <end position="250"/>
    </location>
</feature>
<comment type="caution">
    <text evidence="3">The sequence shown here is derived from an EMBL/GenBank/DDBJ whole genome shotgun (WGS) entry which is preliminary data.</text>
</comment>
<dbReference type="PANTHER" id="PTHR43674:SF2">
    <property type="entry name" value="BETA-UREIDOPROPIONASE"/>
    <property type="match status" value="1"/>
</dbReference>
<dbReference type="SUPFAM" id="SSF56317">
    <property type="entry name" value="Carbon-nitrogen hydrolase"/>
    <property type="match status" value="1"/>
</dbReference>
<keyword evidence="1 3" id="KW-0378">Hydrolase</keyword>
<evidence type="ECO:0000313" key="3">
    <source>
        <dbReference type="EMBL" id="NYI77001.1"/>
    </source>
</evidence>
<dbReference type="AlphaFoldDB" id="A0A7Z0IRK6"/>